<dbReference type="EMBL" id="JBJQOH010000002">
    <property type="protein sequence ID" value="KAL3698053.1"/>
    <property type="molecule type" value="Genomic_DNA"/>
</dbReference>
<sequence>MLSTEETPEELHEKWRLGGSKYTWAARWKKLWQTWASTRTKLLIWRVLKHGFYTGEKAEKCGHDPGPYAVLVARSVEDGGRNPRRNYPTNGTTQQSPERLARQVSIAQNQSPETLIEDLATSLGAPENGRHPSQHQPPMTLLEDSATLLHLGAPEYGRQAETTERSIPRVTNWDVRVITELRTFNTTSRETNAGREPNQFSSLDTEGTHSGDTTHQPEEN</sequence>
<evidence type="ECO:0000313" key="2">
    <source>
        <dbReference type="EMBL" id="KAL3698053.1"/>
    </source>
</evidence>
<comment type="caution">
    <text evidence="2">The sequence shown here is derived from an EMBL/GenBank/DDBJ whole genome shotgun (WGS) entry which is preliminary data.</text>
</comment>
<feature type="compositionally biased region" description="Polar residues" evidence="1">
    <location>
        <begin position="198"/>
        <end position="214"/>
    </location>
</feature>
<reference evidence="2 3" key="1">
    <citation type="submission" date="2024-09" db="EMBL/GenBank/DDBJ databases">
        <title>Chromosome-scale assembly of Riccia sorocarpa.</title>
        <authorList>
            <person name="Paukszto L."/>
        </authorList>
    </citation>
    <scope>NUCLEOTIDE SEQUENCE [LARGE SCALE GENOMIC DNA]</scope>
    <source>
        <strain evidence="2">LP-2024</strain>
        <tissue evidence="2">Aerial parts of the thallus</tissue>
    </source>
</reference>
<keyword evidence="3" id="KW-1185">Reference proteome</keyword>
<dbReference type="Proteomes" id="UP001633002">
    <property type="component" value="Unassembled WGS sequence"/>
</dbReference>
<gene>
    <name evidence="2" type="ORF">R1sor_012129</name>
</gene>
<name>A0ABD3I2X0_9MARC</name>
<evidence type="ECO:0000313" key="3">
    <source>
        <dbReference type="Proteomes" id="UP001633002"/>
    </source>
</evidence>
<dbReference type="AlphaFoldDB" id="A0ABD3I2X0"/>
<proteinExistence type="predicted"/>
<evidence type="ECO:0000256" key="1">
    <source>
        <dbReference type="SAM" id="MobiDB-lite"/>
    </source>
</evidence>
<evidence type="ECO:0008006" key="4">
    <source>
        <dbReference type="Google" id="ProtNLM"/>
    </source>
</evidence>
<feature type="region of interest" description="Disordered" evidence="1">
    <location>
        <begin position="186"/>
        <end position="220"/>
    </location>
</feature>
<organism evidence="2 3">
    <name type="scientific">Riccia sorocarpa</name>
    <dbReference type="NCBI Taxonomy" id="122646"/>
    <lineage>
        <taxon>Eukaryota</taxon>
        <taxon>Viridiplantae</taxon>
        <taxon>Streptophyta</taxon>
        <taxon>Embryophyta</taxon>
        <taxon>Marchantiophyta</taxon>
        <taxon>Marchantiopsida</taxon>
        <taxon>Marchantiidae</taxon>
        <taxon>Marchantiales</taxon>
        <taxon>Ricciaceae</taxon>
        <taxon>Riccia</taxon>
    </lineage>
</organism>
<feature type="region of interest" description="Disordered" evidence="1">
    <location>
        <begin position="78"/>
        <end position="98"/>
    </location>
</feature>
<protein>
    <recommendedName>
        <fullName evidence="4">Reverse transcriptase zinc-binding domain-containing protein</fullName>
    </recommendedName>
</protein>
<feature type="compositionally biased region" description="Polar residues" evidence="1">
    <location>
        <begin position="87"/>
        <end position="97"/>
    </location>
</feature>
<accession>A0ABD3I2X0</accession>